<dbReference type="EMBL" id="DOOG01000015">
    <property type="protein sequence ID" value="HBU96567.1"/>
    <property type="molecule type" value="Genomic_DNA"/>
</dbReference>
<keyword evidence="1" id="KW-0413">Isomerase</keyword>
<dbReference type="NCBIfam" id="TIGR00236">
    <property type="entry name" value="wecB"/>
    <property type="match status" value="1"/>
</dbReference>
<evidence type="ECO:0000259" key="2">
    <source>
        <dbReference type="Pfam" id="PF02350"/>
    </source>
</evidence>
<name>A0A358HN33_9PROT</name>
<dbReference type="Gene3D" id="3.40.50.2000">
    <property type="entry name" value="Glycogen Phosphorylase B"/>
    <property type="match status" value="2"/>
</dbReference>
<dbReference type="GO" id="GO:0016853">
    <property type="term" value="F:isomerase activity"/>
    <property type="evidence" value="ECO:0007669"/>
    <property type="project" value="UniProtKB-KW"/>
</dbReference>
<dbReference type="InterPro" id="IPR003331">
    <property type="entry name" value="UDP_GlcNAc_Epimerase_2_dom"/>
</dbReference>
<dbReference type="CDD" id="cd03786">
    <property type="entry name" value="GTB_UDP-GlcNAc_2-Epimerase"/>
    <property type="match status" value="1"/>
</dbReference>
<dbReference type="Proteomes" id="UP000264753">
    <property type="component" value="Unassembled WGS sequence"/>
</dbReference>
<accession>A0A358HN33</accession>
<organism evidence="3 6">
    <name type="scientific">Thalassospira lucentensis</name>
    <dbReference type="NCBI Taxonomy" id="168935"/>
    <lineage>
        <taxon>Bacteria</taxon>
        <taxon>Pseudomonadati</taxon>
        <taxon>Pseudomonadota</taxon>
        <taxon>Alphaproteobacteria</taxon>
        <taxon>Rhodospirillales</taxon>
        <taxon>Thalassospiraceae</taxon>
        <taxon>Thalassospira</taxon>
    </lineage>
</organism>
<dbReference type="InterPro" id="IPR029767">
    <property type="entry name" value="WecB-like"/>
</dbReference>
<evidence type="ECO:0000313" key="4">
    <source>
        <dbReference type="EMBL" id="HCW65891.1"/>
    </source>
</evidence>
<dbReference type="Proteomes" id="UP000264179">
    <property type="component" value="Unassembled WGS sequence"/>
</dbReference>
<protein>
    <submittedName>
        <fullName evidence="3">UDP-N-acetylglucosamine 2-epimerase (Non-hydrolyzing)</fullName>
    </submittedName>
</protein>
<dbReference type="PANTHER" id="PTHR43174:SF1">
    <property type="entry name" value="UDP-N-ACETYLGLUCOSAMINE 2-EPIMERASE"/>
    <property type="match status" value="1"/>
</dbReference>
<reference evidence="5 6" key="1">
    <citation type="journal article" date="2018" name="Nat. Biotechnol.">
        <title>A standardized bacterial taxonomy based on genome phylogeny substantially revises the tree of life.</title>
        <authorList>
            <person name="Parks D.H."/>
            <person name="Chuvochina M."/>
            <person name="Waite D.W."/>
            <person name="Rinke C."/>
            <person name="Skarshewski A."/>
            <person name="Chaumeil P.A."/>
            <person name="Hugenholtz P."/>
        </authorList>
    </citation>
    <scope>NUCLEOTIDE SEQUENCE [LARGE SCALE GENOMIC DNA]</scope>
    <source>
        <strain evidence="3">UBA8707</strain>
        <strain evidence="4">UBA9881</strain>
    </source>
</reference>
<dbReference type="PANTHER" id="PTHR43174">
    <property type="entry name" value="UDP-N-ACETYLGLUCOSAMINE 2-EPIMERASE"/>
    <property type="match status" value="1"/>
</dbReference>
<dbReference type="AlphaFoldDB" id="A0A358HN33"/>
<sequence>MHLHLVGGARPNFMKIAPLWHALRGHQNIRPVFVHTGQHRDISMTDDIWRDLGLPLPNYVLSVHPTNTHGDIQDAYRALCQHSRPDMTLVVGDVTSSLAAASAAKELNIPLIHLEAGLRCFDPDMVEERNRIAIDGMADLLFAPSQDAVDNLLAEGTSPDRIRLVGNIMIDSLVMTKPLMNATTFLESLQLETQACFLVTLHRRENVDDEDRLRKLCDVLVELAQDRQVCFPVHPRTRLRLNDTGLMTKLHDGRVMVLPPLAYADFMGLMAGAAGVITDSGGVQEETTFLNVPCFTLRNSTERPVTITHGTNMLVQIDQLVAQVQKTTEMPRARVRPAVPYWDGNTASRVVQAIEEMCVERKI</sequence>
<comment type="similarity">
    <text evidence="1">Belongs to the UDP-N-acetylglucosamine 2-epimerase family.</text>
</comment>
<dbReference type="SUPFAM" id="SSF53756">
    <property type="entry name" value="UDP-Glycosyltransferase/glycogen phosphorylase"/>
    <property type="match status" value="1"/>
</dbReference>
<evidence type="ECO:0000256" key="1">
    <source>
        <dbReference type="RuleBase" id="RU003513"/>
    </source>
</evidence>
<evidence type="ECO:0000313" key="3">
    <source>
        <dbReference type="EMBL" id="HBU96567.1"/>
    </source>
</evidence>
<evidence type="ECO:0000313" key="6">
    <source>
        <dbReference type="Proteomes" id="UP000264753"/>
    </source>
</evidence>
<dbReference type="EMBL" id="DPOP01000016">
    <property type="protein sequence ID" value="HCW65891.1"/>
    <property type="molecule type" value="Genomic_DNA"/>
</dbReference>
<dbReference type="RefSeq" id="WP_276650922.1">
    <property type="nucleotide sequence ID" value="NZ_DOOG01000015.1"/>
</dbReference>
<evidence type="ECO:0000313" key="5">
    <source>
        <dbReference type="Proteomes" id="UP000264179"/>
    </source>
</evidence>
<proteinExistence type="inferred from homology"/>
<gene>
    <name evidence="3" type="ORF">DEF21_01515</name>
    <name evidence="4" type="ORF">DHR80_01505</name>
</gene>
<dbReference type="Pfam" id="PF02350">
    <property type="entry name" value="Epimerase_2"/>
    <property type="match status" value="1"/>
</dbReference>
<feature type="domain" description="UDP-N-acetylglucosamine 2-epimerase" evidence="2">
    <location>
        <begin position="22"/>
        <end position="355"/>
    </location>
</feature>
<comment type="caution">
    <text evidence="3">The sequence shown here is derived from an EMBL/GenBank/DDBJ whole genome shotgun (WGS) entry which is preliminary data.</text>
</comment>